<evidence type="ECO:0000256" key="1">
    <source>
        <dbReference type="ARBA" id="ARBA00004123"/>
    </source>
</evidence>
<evidence type="ECO:0000256" key="7">
    <source>
        <dbReference type="ARBA" id="ARBA00022679"/>
    </source>
</evidence>
<dbReference type="PANTHER" id="PTHR20531:SF1">
    <property type="entry name" value="N-ALPHA-ACETYLTRANSFERASE 40"/>
    <property type="match status" value="1"/>
</dbReference>
<dbReference type="OrthoDB" id="424551at2759"/>
<evidence type="ECO:0000256" key="5">
    <source>
        <dbReference type="ARBA" id="ARBA00015043"/>
    </source>
</evidence>
<dbReference type="GO" id="GO:0005737">
    <property type="term" value="C:cytoplasm"/>
    <property type="evidence" value="ECO:0007669"/>
    <property type="project" value="UniProtKB-SubCell"/>
</dbReference>
<keyword evidence="8" id="KW-0539">Nucleus</keyword>
<evidence type="ECO:0000256" key="10">
    <source>
        <dbReference type="ARBA" id="ARBA00047821"/>
    </source>
</evidence>
<evidence type="ECO:0000256" key="12">
    <source>
        <dbReference type="SAM" id="MobiDB-lite"/>
    </source>
</evidence>
<name>A0A1D9PY52_SCLS1</name>
<comment type="similarity">
    <text evidence="3">Belongs to the acetyltransferase family. NAA40 subfamily.</text>
</comment>
<organism evidence="14 15">
    <name type="scientific">Sclerotinia sclerotiorum (strain ATCC 18683 / 1980 / Ss-1)</name>
    <name type="common">White mold</name>
    <name type="synonym">Whetzelinia sclerotiorum</name>
    <dbReference type="NCBI Taxonomy" id="665079"/>
    <lineage>
        <taxon>Eukaryota</taxon>
        <taxon>Fungi</taxon>
        <taxon>Dikarya</taxon>
        <taxon>Ascomycota</taxon>
        <taxon>Pezizomycotina</taxon>
        <taxon>Leotiomycetes</taxon>
        <taxon>Helotiales</taxon>
        <taxon>Sclerotiniaceae</taxon>
        <taxon>Sclerotinia</taxon>
    </lineage>
</organism>
<dbReference type="CDD" id="cd04301">
    <property type="entry name" value="NAT_SF"/>
    <property type="match status" value="1"/>
</dbReference>
<accession>A0A1D9PY52</accession>
<dbReference type="GO" id="GO:1990189">
    <property type="term" value="F:protein N-terminal-serine acetyltransferase activity"/>
    <property type="evidence" value="ECO:0007669"/>
    <property type="project" value="UniProtKB-EC"/>
</dbReference>
<comment type="catalytic activity">
    <reaction evidence="11">
        <text>N-terminal L-seryl-[histone H4] + acetyl-CoA = N-terminal N(alpha)-acetyl-L-seryl-[histone H4] + CoA + H(+)</text>
        <dbReference type="Rhea" id="RHEA:50596"/>
        <dbReference type="Rhea" id="RHEA-COMP:12740"/>
        <dbReference type="Rhea" id="RHEA-COMP:12743"/>
        <dbReference type="ChEBI" id="CHEBI:15378"/>
        <dbReference type="ChEBI" id="CHEBI:57287"/>
        <dbReference type="ChEBI" id="CHEBI:57288"/>
        <dbReference type="ChEBI" id="CHEBI:64738"/>
        <dbReference type="ChEBI" id="CHEBI:83690"/>
        <dbReference type="EC" id="2.3.1.257"/>
    </reaction>
</comment>
<evidence type="ECO:0000313" key="14">
    <source>
        <dbReference type="EMBL" id="APA07233.1"/>
    </source>
</evidence>
<comment type="catalytic activity">
    <reaction evidence="10">
        <text>N-terminal L-seryl-[histone H2A] + acetyl-CoA = N-terminal N(alpha)-acetyl-L-seryl-[histone H2A] + CoA + H(+)</text>
        <dbReference type="Rhea" id="RHEA:50600"/>
        <dbReference type="Rhea" id="RHEA-COMP:12742"/>
        <dbReference type="Rhea" id="RHEA-COMP:12744"/>
        <dbReference type="ChEBI" id="CHEBI:15378"/>
        <dbReference type="ChEBI" id="CHEBI:57287"/>
        <dbReference type="ChEBI" id="CHEBI:57288"/>
        <dbReference type="ChEBI" id="CHEBI:64738"/>
        <dbReference type="ChEBI" id="CHEBI:83690"/>
        <dbReference type="EC" id="2.3.1.257"/>
    </reaction>
</comment>
<dbReference type="GO" id="GO:0005634">
    <property type="term" value="C:nucleus"/>
    <property type="evidence" value="ECO:0007669"/>
    <property type="project" value="UniProtKB-SubCell"/>
</dbReference>
<dbReference type="SUPFAM" id="SSF55729">
    <property type="entry name" value="Acyl-CoA N-acyltransferases (Nat)"/>
    <property type="match status" value="1"/>
</dbReference>
<dbReference type="RefSeq" id="XP_001594226.1">
    <property type="nucleotide sequence ID" value="XM_001594176.1"/>
</dbReference>
<sequence>MSTQDLDLDPITTACAKSLEDFERDYMPPRSSYALYTPPPKKDVPAKSYKIDLYKADTLHAKDLTACLNLIEKTSGRHYRGSKLGWNGMRKRREMGLLDLRYLVVRESVGGGAWEDVDEGEDVCIGEAGEEEKGMIVQEQEHGKEKREGEIKGFMSFMPTFEDGFKVIYLYEIHLPEELRSTGLGTHLMTLLTSISRAIPGVEKIMLTCFVANKEALGFYKKFGFEIDEYSPEPKRLKGGRLVQSDYVILSRRVEGEGVEGGGEREEAGEWEEREAGRG</sequence>
<evidence type="ECO:0000256" key="6">
    <source>
        <dbReference type="ARBA" id="ARBA00022490"/>
    </source>
</evidence>
<reference evidence="15" key="1">
    <citation type="journal article" date="2017" name="Genome Biol. Evol.">
        <title>The complete genome sequence of the phytopathogenic fungus Sclerotinia sclerotiorum reveals insights into the genome architecture of broad host range pathogens.</title>
        <authorList>
            <person name="Derbyshire M."/>
            <person name="Denton-Giles M."/>
            <person name="Hegedus D."/>
            <person name="Seifbarghy S."/>
            <person name="Rollins J."/>
            <person name="van Kan J."/>
            <person name="Seidl M.F."/>
            <person name="Faino L."/>
            <person name="Mbengue M."/>
            <person name="Navaud O."/>
            <person name="Raffaele S."/>
            <person name="Hammond-Kosack K."/>
            <person name="Heard S."/>
            <person name="Oliver R."/>
        </authorList>
    </citation>
    <scope>NUCLEOTIDE SEQUENCE [LARGE SCALE GENOMIC DNA]</scope>
    <source>
        <strain evidence="15">ATCC 18683 / 1980 / Ss-1</strain>
    </source>
</reference>
<gene>
    <name evidence="14" type="ORF">sscle_02g020030</name>
</gene>
<dbReference type="EC" id="2.3.1.257" evidence="4"/>
<dbReference type="GO" id="GO:0010485">
    <property type="term" value="F:histone H4 acetyltransferase activity"/>
    <property type="evidence" value="ECO:0007669"/>
    <property type="project" value="InterPro"/>
</dbReference>
<dbReference type="EMBL" id="CP017815">
    <property type="protein sequence ID" value="APA07233.1"/>
    <property type="molecule type" value="Genomic_DNA"/>
</dbReference>
<feature type="compositionally biased region" description="Basic and acidic residues" evidence="12">
    <location>
        <begin position="256"/>
        <end position="268"/>
    </location>
</feature>
<dbReference type="OMA" id="KEVVYCY"/>
<dbReference type="InterPro" id="IPR000182">
    <property type="entry name" value="GNAT_dom"/>
</dbReference>
<dbReference type="KEGG" id="ssl:SS1G_04033"/>
<evidence type="ECO:0000256" key="3">
    <source>
        <dbReference type="ARBA" id="ARBA00008870"/>
    </source>
</evidence>
<feature type="region of interest" description="Disordered" evidence="12">
    <location>
        <begin position="256"/>
        <end position="279"/>
    </location>
</feature>
<dbReference type="VEuPathDB" id="FungiDB:sscle_02g020030"/>
<feature type="domain" description="N-acetyltransferase" evidence="13">
    <location>
        <begin position="103"/>
        <end position="255"/>
    </location>
</feature>
<dbReference type="InterPro" id="IPR016181">
    <property type="entry name" value="Acyl_CoA_acyltransferase"/>
</dbReference>
<dbReference type="PANTHER" id="PTHR20531">
    <property type="entry name" value="N-ALPHA-ACETYLTRANSFERASE 40"/>
    <property type="match status" value="1"/>
</dbReference>
<dbReference type="AlphaFoldDB" id="A0A1D9PY52"/>
<keyword evidence="6" id="KW-0963">Cytoplasm</keyword>
<dbReference type="InterPro" id="IPR039949">
    <property type="entry name" value="NAA40"/>
</dbReference>
<evidence type="ECO:0000256" key="4">
    <source>
        <dbReference type="ARBA" id="ARBA00012950"/>
    </source>
</evidence>
<dbReference type="PROSITE" id="PS51186">
    <property type="entry name" value="GNAT"/>
    <property type="match status" value="1"/>
</dbReference>
<evidence type="ECO:0000313" key="15">
    <source>
        <dbReference type="Proteomes" id="UP000177798"/>
    </source>
</evidence>
<proteinExistence type="inferred from homology"/>
<comment type="subcellular location">
    <subcellularLocation>
        <location evidence="2">Cytoplasm</location>
    </subcellularLocation>
    <subcellularLocation>
        <location evidence="1">Nucleus</location>
    </subcellularLocation>
</comment>
<evidence type="ECO:0000256" key="11">
    <source>
        <dbReference type="ARBA" id="ARBA00049524"/>
    </source>
</evidence>
<keyword evidence="7" id="KW-0808">Transferase</keyword>
<dbReference type="Proteomes" id="UP000177798">
    <property type="component" value="Chromosome 2"/>
</dbReference>
<keyword evidence="9" id="KW-0012">Acyltransferase</keyword>
<evidence type="ECO:0000256" key="9">
    <source>
        <dbReference type="ARBA" id="ARBA00023315"/>
    </source>
</evidence>
<evidence type="ECO:0000259" key="13">
    <source>
        <dbReference type="PROSITE" id="PS51186"/>
    </source>
</evidence>
<evidence type="ECO:0000256" key="8">
    <source>
        <dbReference type="ARBA" id="ARBA00023242"/>
    </source>
</evidence>
<dbReference type="Gene3D" id="3.40.630.30">
    <property type="match status" value="1"/>
</dbReference>
<evidence type="ECO:0000256" key="2">
    <source>
        <dbReference type="ARBA" id="ARBA00004496"/>
    </source>
</evidence>
<dbReference type="GO" id="GO:0043998">
    <property type="term" value="F:histone H2A acetyltransferase activity"/>
    <property type="evidence" value="ECO:0007669"/>
    <property type="project" value="InterPro"/>
</dbReference>
<dbReference type="Pfam" id="PF00583">
    <property type="entry name" value="Acetyltransf_1"/>
    <property type="match status" value="1"/>
</dbReference>
<protein>
    <recommendedName>
        <fullName evidence="5">N-alpha-acetyltransferase 40</fullName>
        <ecNumber evidence="4">2.3.1.257</ecNumber>
    </recommendedName>
</protein>